<protein>
    <submittedName>
        <fullName evidence="1">Uncharacterized protein</fullName>
    </submittedName>
</protein>
<gene>
    <name evidence="1" type="ORF">BKA67DRAFT_540600</name>
</gene>
<name>A0A9P8UCA2_9PEZI</name>
<dbReference type="Proteomes" id="UP000758603">
    <property type="component" value="Unassembled WGS sequence"/>
</dbReference>
<dbReference type="AlphaFoldDB" id="A0A9P8UCA2"/>
<evidence type="ECO:0000313" key="2">
    <source>
        <dbReference type="Proteomes" id="UP000758603"/>
    </source>
</evidence>
<proteinExistence type="predicted"/>
<evidence type="ECO:0000313" key="1">
    <source>
        <dbReference type="EMBL" id="KAH6647147.1"/>
    </source>
</evidence>
<dbReference type="RefSeq" id="XP_045953661.1">
    <property type="nucleotide sequence ID" value="XM_046100800.1"/>
</dbReference>
<dbReference type="GeneID" id="70129692"/>
<organism evidence="1 2">
    <name type="scientific">Truncatella angustata</name>
    <dbReference type="NCBI Taxonomy" id="152316"/>
    <lineage>
        <taxon>Eukaryota</taxon>
        <taxon>Fungi</taxon>
        <taxon>Dikarya</taxon>
        <taxon>Ascomycota</taxon>
        <taxon>Pezizomycotina</taxon>
        <taxon>Sordariomycetes</taxon>
        <taxon>Xylariomycetidae</taxon>
        <taxon>Amphisphaeriales</taxon>
        <taxon>Sporocadaceae</taxon>
        <taxon>Truncatella</taxon>
    </lineage>
</organism>
<keyword evidence="2" id="KW-1185">Reference proteome</keyword>
<comment type="caution">
    <text evidence="1">The sequence shown here is derived from an EMBL/GenBank/DDBJ whole genome shotgun (WGS) entry which is preliminary data.</text>
</comment>
<dbReference type="EMBL" id="JAGPXC010000009">
    <property type="protein sequence ID" value="KAH6647147.1"/>
    <property type="molecule type" value="Genomic_DNA"/>
</dbReference>
<dbReference type="OrthoDB" id="4850726at2759"/>
<reference evidence="1" key="1">
    <citation type="journal article" date="2021" name="Nat. Commun.">
        <title>Genetic determinants of endophytism in the Arabidopsis root mycobiome.</title>
        <authorList>
            <person name="Mesny F."/>
            <person name="Miyauchi S."/>
            <person name="Thiergart T."/>
            <person name="Pickel B."/>
            <person name="Atanasova L."/>
            <person name="Karlsson M."/>
            <person name="Huettel B."/>
            <person name="Barry K.W."/>
            <person name="Haridas S."/>
            <person name="Chen C."/>
            <person name="Bauer D."/>
            <person name="Andreopoulos W."/>
            <person name="Pangilinan J."/>
            <person name="LaButti K."/>
            <person name="Riley R."/>
            <person name="Lipzen A."/>
            <person name="Clum A."/>
            <person name="Drula E."/>
            <person name="Henrissat B."/>
            <person name="Kohler A."/>
            <person name="Grigoriev I.V."/>
            <person name="Martin F.M."/>
            <person name="Hacquard S."/>
        </authorList>
    </citation>
    <scope>NUCLEOTIDE SEQUENCE</scope>
    <source>
        <strain evidence="1">MPI-SDFR-AT-0073</strain>
    </source>
</reference>
<accession>A0A9P8UCA2</accession>
<sequence>MNTLSVAGVMITTVCDVYDFGITLESDKSYNDTLNRLYKFVKRENGLADKNTEEACRVWTGVFGAAVIADLWDPPRDEYWDLSGLTSLFLWLQSNDTVPVVDQLPDTRWKDKIGQLLRCILGHGAFTDSQRPPAHCGLVPRSSQNGDIICVILGCNMPMVLRPHGNGRFTLVGQCFVSHIPFGDAVLGPFSDITQAYIRTEANACNLFVFKNNDTGTVAVADPRLERFPGFEEYREELRDNPWRKFKIHPQLLRDEGVNIQYFNIV</sequence>